<dbReference type="SUPFAM" id="SSF69349">
    <property type="entry name" value="Phage fibre proteins"/>
    <property type="match status" value="1"/>
</dbReference>
<feature type="domain" description="Gp5/Type VI secretion system Vgr C-terminal trimerisation" evidence="6">
    <location>
        <begin position="488"/>
        <end position="569"/>
    </location>
</feature>
<dbReference type="InterPro" id="IPR054030">
    <property type="entry name" value="Gp5_Vgr_C"/>
</dbReference>
<dbReference type="Pfam" id="PF05954">
    <property type="entry name" value="Phage_GPD"/>
    <property type="match status" value="1"/>
</dbReference>
<comment type="similarity">
    <text evidence="2">Belongs to the VgrG protein family.</text>
</comment>
<dbReference type="GO" id="GO:0005576">
    <property type="term" value="C:extracellular region"/>
    <property type="evidence" value="ECO:0007669"/>
    <property type="project" value="UniProtKB-SubCell"/>
</dbReference>
<sequence>MTAKQFILENRDVVLYAPMIKGANFTRAVIDEGLSEPMSATVEFAVSDRDLDYSKILGRELAVRVAIGEEKWRDFRGIAFEIEYIGMFEGLYLYSVQLRSWLWLLTLSKNNRVFQDLSLQDIVKRVIGDYGQSDFEFKTSREYKKRPYTIQHNETDFDFLSRLLEEEGMYYFSNCENGKEKIFFVDGIGGHTTVPEAATIKYYEPEPNYRRTVDHIFDWISSEQVTTGKVTLSDYNFETPKSDLTTKSAQPKGSHGNKDREHYVSPGKYRDTEAGNTFARIQMEAIAARHTSRRAVCNVPTMAVGFIFDLDQHPRSTENAAYLVTRARHLVQIEPKSKEMVDALGMLHGRLPNDPDNYDRYRSQIEVLPKTSVFRAERKVPWPQIPGLMIAKVVGPKGEEIFTDKYGRIKVQFPWDREGKNDDHSSCFVRCVMPWVGNKWGMVSIPRIGQEVVIQFEDGNPDRPICTGMLYNADNMPPYDLPANKTQTGIKTNTSAGGGGFNELMFEDKKGEELVRMQAEKDFTQIVKNNATVTIGIEKKDAGNLTQTIQNHLTETLKAGDHTFTVEAGKETRKIAKDQTEEVGANRKKDITGDSTETVGGNEKLDVTGNREITVTGNQKTSITGTETTETTGTADWKVKGPITIESNASITLKVGGSQIVISPLGVTVEGMSIKTDAKMAAEHSGGLSMVVKGLMVNIN</sequence>
<evidence type="ECO:0000256" key="4">
    <source>
        <dbReference type="SAM" id="MobiDB-lite"/>
    </source>
</evidence>
<organism evidence="7 8">
    <name type="scientific">Paragemmobacter straminiformis</name>
    <dbReference type="NCBI Taxonomy" id="2045119"/>
    <lineage>
        <taxon>Bacteria</taxon>
        <taxon>Pseudomonadati</taxon>
        <taxon>Pseudomonadota</taxon>
        <taxon>Alphaproteobacteria</taxon>
        <taxon>Rhodobacterales</taxon>
        <taxon>Paracoccaceae</taxon>
        <taxon>Paragemmobacter</taxon>
    </lineage>
</organism>
<dbReference type="Pfam" id="PF22178">
    <property type="entry name" value="Gp5_trimer_C"/>
    <property type="match status" value="1"/>
</dbReference>
<dbReference type="SUPFAM" id="SSF69255">
    <property type="entry name" value="gp5 N-terminal domain-like"/>
    <property type="match status" value="1"/>
</dbReference>
<evidence type="ECO:0000259" key="6">
    <source>
        <dbReference type="Pfam" id="PF22178"/>
    </source>
</evidence>
<name>A0A842IBH2_9RHOB</name>
<dbReference type="NCBIfam" id="TIGR03361">
    <property type="entry name" value="VI_Rhs_Vgr"/>
    <property type="match status" value="1"/>
</dbReference>
<dbReference type="PANTHER" id="PTHR32305:SF15">
    <property type="entry name" value="PROTEIN RHSA-RELATED"/>
    <property type="match status" value="1"/>
</dbReference>
<evidence type="ECO:0000259" key="5">
    <source>
        <dbReference type="Pfam" id="PF04717"/>
    </source>
</evidence>
<dbReference type="Gene3D" id="4.10.220.110">
    <property type="match status" value="1"/>
</dbReference>
<dbReference type="Gene3D" id="2.40.50.230">
    <property type="entry name" value="Gp5 N-terminal domain"/>
    <property type="match status" value="1"/>
</dbReference>
<protein>
    <submittedName>
        <fullName evidence="7">Type VI secretion system tip protein VgrG</fullName>
    </submittedName>
</protein>
<dbReference type="SUPFAM" id="SSF69279">
    <property type="entry name" value="Phage tail proteins"/>
    <property type="match status" value="2"/>
</dbReference>
<comment type="caution">
    <text evidence="7">The sequence shown here is derived from an EMBL/GenBank/DDBJ whole genome shotgun (WGS) entry which is preliminary data.</text>
</comment>
<dbReference type="InterPro" id="IPR050708">
    <property type="entry name" value="T6SS_VgrG/RHS"/>
</dbReference>
<dbReference type="Pfam" id="PF04717">
    <property type="entry name" value="Phage_base_V"/>
    <property type="match status" value="1"/>
</dbReference>
<dbReference type="NCBIfam" id="TIGR01646">
    <property type="entry name" value="vgr_GE"/>
    <property type="match status" value="1"/>
</dbReference>
<comment type="subcellular location">
    <subcellularLocation>
        <location evidence="1">Secreted</location>
    </subcellularLocation>
</comment>
<dbReference type="InterPro" id="IPR006531">
    <property type="entry name" value="Gp5/Vgr_OB"/>
</dbReference>
<proteinExistence type="inferred from homology"/>
<dbReference type="InterPro" id="IPR006533">
    <property type="entry name" value="T6SS_Vgr_RhsGE"/>
</dbReference>
<dbReference type="Proteomes" id="UP000555411">
    <property type="component" value="Unassembled WGS sequence"/>
</dbReference>
<evidence type="ECO:0000313" key="7">
    <source>
        <dbReference type="EMBL" id="MBC2836444.1"/>
    </source>
</evidence>
<feature type="compositionally biased region" description="Polar residues" evidence="4">
    <location>
        <begin position="242"/>
        <end position="251"/>
    </location>
</feature>
<gene>
    <name evidence="7" type="primary">tssI</name>
    <name evidence="7" type="ORF">H7F16_13070</name>
</gene>
<dbReference type="AlphaFoldDB" id="A0A842IBH2"/>
<dbReference type="Gene3D" id="2.30.110.50">
    <property type="match status" value="1"/>
</dbReference>
<feature type="compositionally biased region" description="Basic and acidic residues" evidence="4">
    <location>
        <begin position="256"/>
        <end position="267"/>
    </location>
</feature>
<dbReference type="InterPro" id="IPR037026">
    <property type="entry name" value="Vgr_OB-fold_dom_sf"/>
</dbReference>
<keyword evidence="3" id="KW-0964">Secreted</keyword>
<accession>A0A842IBH2</accession>
<evidence type="ECO:0000256" key="3">
    <source>
        <dbReference type="ARBA" id="ARBA00022525"/>
    </source>
</evidence>
<evidence type="ECO:0000256" key="1">
    <source>
        <dbReference type="ARBA" id="ARBA00004613"/>
    </source>
</evidence>
<feature type="region of interest" description="Disordered" evidence="4">
    <location>
        <begin position="240"/>
        <end position="267"/>
    </location>
</feature>
<dbReference type="InterPro" id="IPR017847">
    <property type="entry name" value="T6SS_RhsGE_Vgr_subset"/>
</dbReference>
<dbReference type="PANTHER" id="PTHR32305">
    <property type="match status" value="1"/>
</dbReference>
<feature type="domain" description="Gp5/Type VI secretion system Vgr protein OB-fold" evidence="5">
    <location>
        <begin position="404"/>
        <end position="471"/>
    </location>
</feature>
<evidence type="ECO:0000256" key="2">
    <source>
        <dbReference type="ARBA" id="ARBA00005558"/>
    </source>
</evidence>
<reference evidence="7 8" key="1">
    <citation type="journal article" date="2017" name="Int. J. Syst. Evol. Microbiol.">
        <title>Gemmobacter straminiformis sp. nov., isolated from an artificial fountain.</title>
        <authorList>
            <person name="Kang J.Y."/>
            <person name="Kim M.J."/>
            <person name="Chun J."/>
            <person name="Son K.P."/>
            <person name="Jahng K.Y."/>
        </authorList>
    </citation>
    <scope>NUCLEOTIDE SEQUENCE [LARGE SCALE GENOMIC DNA]</scope>
    <source>
        <strain evidence="7 8">CAM-8</strain>
    </source>
</reference>
<dbReference type="Gene3D" id="3.55.50.10">
    <property type="entry name" value="Baseplate protein-like domains"/>
    <property type="match status" value="1"/>
</dbReference>
<dbReference type="RefSeq" id="WP_185798043.1">
    <property type="nucleotide sequence ID" value="NZ_JACLQD010000003.1"/>
</dbReference>
<evidence type="ECO:0000313" key="8">
    <source>
        <dbReference type="Proteomes" id="UP000555411"/>
    </source>
</evidence>
<dbReference type="EMBL" id="JACLQD010000003">
    <property type="protein sequence ID" value="MBC2836444.1"/>
    <property type="molecule type" value="Genomic_DNA"/>
</dbReference>
<keyword evidence="8" id="KW-1185">Reference proteome</keyword>